<dbReference type="RefSeq" id="WP_182583406.1">
    <property type="nucleotide sequence ID" value="NZ_JABVCQ010000010.1"/>
</dbReference>
<dbReference type="PRINTS" id="PR00952">
    <property type="entry name" value="TYPE3IMQPROT"/>
</dbReference>
<feature type="transmembrane region" description="Helical" evidence="9">
    <location>
        <begin position="50"/>
        <end position="70"/>
    </location>
</feature>
<dbReference type="PANTHER" id="PTHR34040:SF2">
    <property type="entry name" value="FLAGELLAR BIOSYNTHETIC PROTEIN FLIQ"/>
    <property type="match status" value="1"/>
</dbReference>
<feature type="transmembrane region" description="Helical" evidence="9">
    <location>
        <begin position="13"/>
        <end position="38"/>
    </location>
</feature>
<dbReference type="InterPro" id="IPR002191">
    <property type="entry name" value="Bac_export_3"/>
</dbReference>
<evidence type="ECO:0000256" key="5">
    <source>
        <dbReference type="ARBA" id="ARBA00022692"/>
    </source>
</evidence>
<dbReference type="Proteomes" id="UP000548632">
    <property type="component" value="Unassembled WGS sequence"/>
</dbReference>
<gene>
    <name evidence="9 10" type="primary">fliQ</name>
    <name evidence="10" type="ORF">HUK38_05940</name>
</gene>
<accession>A0A839HI10</accession>
<dbReference type="GO" id="GO:0009306">
    <property type="term" value="P:protein secretion"/>
    <property type="evidence" value="ECO:0007669"/>
    <property type="project" value="InterPro"/>
</dbReference>
<protein>
    <recommendedName>
        <fullName evidence="3 9">Flagellar biosynthetic protein FliQ</fullName>
    </recommendedName>
</protein>
<evidence type="ECO:0000256" key="2">
    <source>
        <dbReference type="ARBA" id="ARBA00006156"/>
    </source>
</evidence>
<evidence type="ECO:0000313" key="11">
    <source>
        <dbReference type="Proteomes" id="UP000548632"/>
    </source>
</evidence>
<comment type="subcellular location">
    <subcellularLocation>
        <location evidence="1 9">Cell membrane</location>
        <topology evidence="1">Multi-pass membrane protein</topology>
    </subcellularLocation>
    <subcellularLocation>
        <location evidence="9">Bacterial flagellum basal body</location>
    </subcellularLocation>
</comment>
<evidence type="ECO:0000256" key="7">
    <source>
        <dbReference type="ARBA" id="ARBA00023136"/>
    </source>
</evidence>
<dbReference type="GO" id="GO:0005886">
    <property type="term" value="C:plasma membrane"/>
    <property type="evidence" value="ECO:0007669"/>
    <property type="project" value="UniProtKB-SubCell"/>
</dbReference>
<sequence length="89" mass="9554">MSPELVVDIGQDAAVTVMLVAAPVLLIALGIGIIIGMIQAATQIQEMTLTFIPKLVGIFVTFVLFGHWMLTTMTDYTTKLYATIPTLVG</sequence>
<dbReference type="GO" id="GO:0009425">
    <property type="term" value="C:bacterial-type flagellum basal body"/>
    <property type="evidence" value="ECO:0007669"/>
    <property type="project" value="UniProtKB-SubCell"/>
</dbReference>
<evidence type="ECO:0000256" key="1">
    <source>
        <dbReference type="ARBA" id="ARBA00004651"/>
    </source>
</evidence>
<proteinExistence type="inferred from homology"/>
<evidence type="ECO:0000256" key="3">
    <source>
        <dbReference type="ARBA" id="ARBA00021718"/>
    </source>
</evidence>
<dbReference type="Pfam" id="PF01313">
    <property type="entry name" value="Bac_export_3"/>
    <property type="match status" value="1"/>
</dbReference>
<dbReference type="NCBIfam" id="TIGR01402">
    <property type="entry name" value="fliQ"/>
    <property type="match status" value="1"/>
</dbReference>
<dbReference type="PANTHER" id="PTHR34040">
    <property type="entry name" value="FLAGELLAR BIOSYNTHETIC PROTEIN FLIQ"/>
    <property type="match status" value="1"/>
</dbReference>
<keyword evidence="6 9" id="KW-1133">Transmembrane helix</keyword>
<evidence type="ECO:0000256" key="6">
    <source>
        <dbReference type="ARBA" id="ARBA00022989"/>
    </source>
</evidence>
<reference evidence="10 11" key="1">
    <citation type="journal article" date="2020" name="Arch. Microbiol.">
        <title>The genome sequence of the giant phototrophic gammaproteobacterium Thiospirillum jenense gives insight into its physiological properties and phylogenetic relationships.</title>
        <authorList>
            <person name="Imhoff J.F."/>
            <person name="Meyer T.E."/>
            <person name="Kyndt J.A."/>
        </authorList>
    </citation>
    <scope>NUCLEOTIDE SEQUENCE [LARGE SCALE GENOMIC DNA]</scope>
    <source>
        <strain evidence="10 11">DSM 216</strain>
    </source>
</reference>
<keyword evidence="10" id="KW-0969">Cilium</keyword>
<keyword evidence="10" id="KW-0282">Flagellum</keyword>
<evidence type="ECO:0000256" key="8">
    <source>
        <dbReference type="ARBA" id="ARBA00023143"/>
    </source>
</evidence>
<evidence type="ECO:0000313" key="10">
    <source>
        <dbReference type="EMBL" id="MBB1125772.1"/>
    </source>
</evidence>
<dbReference type="PIRSF" id="PIRSF004669">
    <property type="entry name" value="FliQ"/>
    <property type="match status" value="1"/>
</dbReference>
<dbReference type="EMBL" id="JABVCQ010000010">
    <property type="protein sequence ID" value="MBB1125772.1"/>
    <property type="molecule type" value="Genomic_DNA"/>
</dbReference>
<keyword evidence="11" id="KW-1185">Reference proteome</keyword>
<organism evidence="10 11">
    <name type="scientific">Thiospirillum jenense</name>
    <dbReference type="NCBI Taxonomy" id="1653858"/>
    <lineage>
        <taxon>Bacteria</taxon>
        <taxon>Pseudomonadati</taxon>
        <taxon>Pseudomonadota</taxon>
        <taxon>Gammaproteobacteria</taxon>
        <taxon>Chromatiales</taxon>
        <taxon>Chromatiaceae</taxon>
        <taxon>Thiospirillum</taxon>
    </lineage>
</organism>
<dbReference type="InterPro" id="IPR006305">
    <property type="entry name" value="FliQ"/>
</dbReference>
<evidence type="ECO:0000256" key="9">
    <source>
        <dbReference type="RuleBase" id="RU364090"/>
    </source>
</evidence>
<keyword evidence="4 9" id="KW-1003">Cell membrane</keyword>
<evidence type="ECO:0000256" key="4">
    <source>
        <dbReference type="ARBA" id="ARBA00022475"/>
    </source>
</evidence>
<keyword evidence="10" id="KW-0966">Cell projection</keyword>
<name>A0A839HI10_9GAMM</name>
<keyword evidence="8 9" id="KW-0975">Bacterial flagellum</keyword>
<comment type="similarity">
    <text evidence="2 9">Belongs to the FliQ/MopD/SpaQ family.</text>
</comment>
<comment type="function">
    <text evidence="9">Role in flagellar biosynthesis.</text>
</comment>
<dbReference type="GO" id="GO:0044780">
    <property type="term" value="P:bacterial-type flagellum assembly"/>
    <property type="evidence" value="ECO:0007669"/>
    <property type="project" value="InterPro"/>
</dbReference>
<keyword evidence="5 9" id="KW-0812">Transmembrane</keyword>
<keyword evidence="7 9" id="KW-0472">Membrane</keyword>
<comment type="caution">
    <text evidence="10">The sequence shown here is derived from an EMBL/GenBank/DDBJ whole genome shotgun (WGS) entry which is preliminary data.</text>
</comment>
<dbReference type="AlphaFoldDB" id="A0A839HI10"/>